<dbReference type="Proteomes" id="UP001272242">
    <property type="component" value="Unassembled WGS sequence"/>
</dbReference>
<evidence type="ECO:0000259" key="6">
    <source>
        <dbReference type="Pfam" id="PF00108"/>
    </source>
</evidence>
<comment type="caution">
    <text evidence="8">The sequence shown here is derived from an EMBL/GenBank/DDBJ whole genome shotgun (WGS) entry which is preliminary data.</text>
</comment>
<dbReference type="Gene3D" id="3.40.47.10">
    <property type="match status" value="2"/>
</dbReference>
<evidence type="ECO:0000259" key="7">
    <source>
        <dbReference type="Pfam" id="PF02803"/>
    </source>
</evidence>
<name>A0ABU5F5N5_9BACT</name>
<dbReference type="NCBIfam" id="TIGR01930">
    <property type="entry name" value="AcCoA-C-Actrans"/>
    <property type="match status" value="1"/>
</dbReference>
<dbReference type="InterPro" id="IPR020610">
    <property type="entry name" value="Thiolase_AS"/>
</dbReference>
<evidence type="ECO:0000256" key="5">
    <source>
        <dbReference type="SAM" id="MobiDB-lite"/>
    </source>
</evidence>
<feature type="compositionally biased region" description="Basic and acidic residues" evidence="5">
    <location>
        <begin position="209"/>
        <end position="221"/>
    </location>
</feature>
<gene>
    <name evidence="8" type="ORF">R5W23_004374</name>
</gene>
<evidence type="ECO:0000313" key="8">
    <source>
        <dbReference type="EMBL" id="MDY3562893.1"/>
    </source>
</evidence>
<dbReference type="EMBL" id="JAXBLV010000224">
    <property type="protein sequence ID" value="MDY3562893.1"/>
    <property type="molecule type" value="Genomic_DNA"/>
</dbReference>
<dbReference type="Pfam" id="PF00108">
    <property type="entry name" value="Thiolase_N"/>
    <property type="match status" value="1"/>
</dbReference>
<dbReference type="RefSeq" id="WP_320689164.1">
    <property type="nucleotide sequence ID" value="NZ_JAXBLV010000224.1"/>
</dbReference>
<keyword evidence="9" id="KW-1185">Reference proteome</keyword>
<accession>A0ABU5F5N5</accession>
<evidence type="ECO:0000313" key="9">
    <source>
        <dbReference type="Proteomes" id="UP001272242"/>
    </source>
</evidence>
<feature type="domain" description="Thiolase N-terminal" evidence="6">
    <location>
        <begin position="4"/>
        <end position="262"/>
    </location>
</feature>
<reference evidence="9" key="1">
    <citation type="journal article" date="2023" name="Mar. Drugs">
        <title>Gemmata algarum, a Novel Planctomycete Isolated from an Algal Mat, Displays Antimicrobial Activity.</title>
        <authorList>
            <person name="Kumar G."/>
            <person name="Kallscheuer N."/>
            <person name="Kashif M."/>
            <person name="Ahamad S."/>
            <person name="Jagadeeshwari U."/>
            <person name="Pannikurungottu S."/>
            <person name="Haufschild T."/>
            <person name="Kabuu M."/>
            <person name="Sasikala C."/>
            <person name="Jogler C."/>
            <person name="Ramana C."/>
        </authorList>
    </citation>
    <scope>NUCLEOTIDE SEQUENCE [LARGE SCALE GENOMIC DNA]</scope>
    <source>
        <strain evidence="9">JC673</strain>
    </source>
</reference>
<evidence type="ECO:0000256" key="2">
    <source>
        <dbReference type="ARBA" id="ARBA00022679"/>
    </source>
</evidence>
<dbReference type="InterPro" id="IPR016039">
    <property type="entry name" value="Thiolase-like"/>
</dbReference>
<dbReference type="PIRSF" id="PIRSF000429">
    <property type="entry name" value="Ac-CoA_Ac_transf"/>
    <property type="match status" value="1"/>
</dbReference>
<sequence>MDAFILSAARTPIGKFLGGLADLPAPKLGAVAIAEAVKRAGVKPEQVEDVVMGNVVQAGIGQAPARQAAIFAGLPDTIPAHTTNMVCGSGLKAVMLAAQSIRAGDANVVVAGGMESMSRAPFLLQGVRQGYKYGNQTTTDALVSDGLWCAFENWAMGEAAEHTATTCAVSRADQDRFAAQSHQRAAAAWAAGAFAEEVVAVAPPSAGRKPADPIAKDEGIRPDTTPEGLGKLKPAFRPDGTVTAGNASQLSDGAAAVVVASARFVEQTGAKPLARIVSYTMSGVHPKDIFIAPVTAVRGACEKAKLAVSDIELFELNEAFAAQMLACGKGLNLDEARVNVHGGAVALGHPIGASGARVLVTLIHALKRHNKRYGLASLCLGGGNAVAMVVERL</sequence>
<proteinExistence type="inferred from homology"/>
<evidence type="ECO:0000256" key="3">
    <source>
        <dbReference type="ARBA" id="ARBA00023315"/>
    </source>
</evidence>
<dbReference type="InterPro" id="IPR020613">
    <property type="entry name" value="Thiolase_CS"/>
</dbReference>
<organism evidence="8 9">
    <name type="scientific">Gemmata algarum</name>
    <dbReference type="NCBI Taxonomy" id="2975278"/>
    <lineage>
        <taxon>Bacteria</taxon>
        <taxon>Pseudomonadati</taxon>
        <taxon>Planctomycetota</taxon>
        <taxon>Planctomycetia</taxon>
        <taxon>Gemmatales</taxon>
        <taxon>Gemmataceae</taxon>
        <taxon>Gemmata</taxon>
    </lineage>
</organism>
<dbReference type="PROSITE" id="PS00737">
    <property type="entry name" value="THIOLASE_2"/>
    <property type="match status" value="1"/>
</dbReference>
<evidence type="ECO:0000256" key="1">
    <source>
        <dbReference type="ARBA" id="ARBA00010982"/>
    </source>
</evidence>
<dbReference type="InterPro" id="IPR002155">
    <property type="entry name" value="Thiolase"/>
</dbReference>
<dbReference type="EC" id="2.3.1.16" evidence="8"/>
<dbReference type="PROSITE" id="PS00099">
    <property type="entry name" value="THIOLASE_3"/>
    <property type="match status" value="1"/>
</dbReference>
<comment type="similarity">
    <text evidence="1 4">Belongs to the thiolase-like superfamily. Thiolase family.</text>
</comment>
<keyword evidence="3 4" id="KW-0012">Acyltransferase</keyword>
<feature type="region of interest" description="Disordered" evidence="5">
    <location>
        <begin position="205"/>
        <end position="236"/>
    </location>
</feature>
<dbReference type="InterPro" id="IPR020616">
    <property type="entry name" value="Thiolase_N"/>
</dbReference>
<dbReference type="Pfam" id="PF02803">
    <property type="entry name" value="Thiolase_C"/>
    <property type="match status" value="1"/>
</dbReference>
<protein>
    <submittedName>
        <fullName evidence="8">Acetyl-CoA C-acyltransferase</fullName>
        <ecNumber evidence="8">2.3.1.16</ecNumber>
    </submittedName>
</protein>
<dbReference type="GO" id="GO:0003988">
    <property type="term" value="F:acetyl-CoA C-acyltransferase activity"/>
    <property type="evidence" value="ECO:0007669"/>
    <property type="project" value="UniProtKB-EC"/>
</dbReference>
<dbReference type="InterPro" id="IPR020617">
    <property type="entry name" value="Thiolase_C"/>
</dbReference>
<feature type="domain" description="Thiolase C-terminal" evidence="7">
    <location>
        <begin position="271"/>
        <end position="392"/>
    </location>
</feature>
<dbReference type="PANTHER" id="PTHR18919:SF107">
    <property type="entry name" value="ACETYL-COA ACETYLTRANSFERASE, CYTOSOLIC"/>
    <property type="match status" value="1"/>
</dbReference>
<keyword evidence="2 4" id="KW-0808">Transferase</keyword>
<dbReference type="PANTHER" id="PTHR18919">
    <property type="entry name" value="ACETYL-COA C-ACYLTRANSFERASE"/>
    <property type="match status" value="1"/>
</dbReference>
<dbReference type="CDD" id="cd00751">
    <property type="entry name" value="thiolase"/>
    <property type="match status" value="1"/>
</dbReference>
<dbReference type="SUPFAM" id="SSF53901">
    <property type="entry name" value="Thiolase-like"/>
    <property type="match status" value="2"/>
</dbReference>
<evidence type="ECO:0000256" key="4">
    <source>
        <dbReference type="RuleBase" id="RU003557"/>
    </source>
</evidence>